<dbReference type="GO" id="GO:0030170">
    <property type="term" value="F:pyridoxal phosphate binding"/>
    <property type="evidence" value="ECO:0007669"/>
    <property type="project" value="InterPro"/>
</dbReference>
<dbReference type="eggNOG" id="COG0626">
    <property type="taxonomic scope" value="Bacteria"/>
</dbReference>
<accession>S7T0J7</accession>
<dbReference type="PANTHER" id="PTHR11808:SF85">
    <property type="entry name" value="CYSTATHIONINE GAMMA-LYASE-RELATED"/>
    <property type="match status" value="1"/>
</dbReference>
<dbReference type="Proteomes" id="UP000014975">
    <property type="component" value="Unassembled WGS sequence"/>
</dbReference>
<name>S7T0J7_9BACT</name>
<gene>
    <name evidence="5" type="ORF">dsat_1324</name>
</gene>
<dbReference type="InterPro" id="IPR015422">
    <property type="entry name" value="PyrdxlP-dep_Trfase_small"/>
</dbReference>
<protein>
    <submittedName>
        <fullName evidence="5">Cys/Met metabolism pyridoxal-phosphate-dependent protein</fullName>
    </submittedName>
</protein>
<dbReference type="Pfam" id="PF01053">
    <property type="entry name" value="Cys_Met_Meta_PP"/>
    <property type="match status" value="1"/>
</dbReference>
<evidence type="ECO:0000256" key="1">
    <source>
        <dbReference type="ARBA" id="ARBA00001933"/>
    </source>
</evidence>
<dbReference type="PROSITE" id="PS00868">
    <property type="entry name" value="CYS_MET_METAB_PP"/>
    <property type="match status" value="1"/>
</dbReference>
<dbReference type="SUPFAM" id="SSF53383">
    <property type="entry name" value="PLP-dependent transferases"/>
    <property type="match status" value="1"/>
</dbReference>
<evidence type="ECO:0000256" key="4">
    <source>
        <dbReference type="RuleBase" id="RU362118"/>
    </source>
</evidence>
<dbReference type="AlphaFoldDB" id="S7T0J7"/>
<dbReference type="InterPro" id="IPR000277">
    <property type="entry name" value="Cys/Met-Metab_PyrdxlP-dep_enz"/>
</dbReference>
<reference evidence="5 6" key="1">
    <citation type="journal article" date="2013" name="Genome Announc.">
        <title>Draft genome sequences for three mercury-methylating, sulfate-reducing bacteria.</title>
        <authorList>
            <person name="Brown S.D."/>
            <person name="Hurt R.A.Jr."/>
            <person name="Gilmour C.C."/>
            <person name="Elias D.A."/>
        </authorList>
    </citation>
    <scope>NUCLEOTIDE SEQUENCE [LARGE SCALE GENOMIC DNA]</scope>
    <source>
        <strain evidence="5 6">DSM 16529</strain>
    </source>
</reference>
<comment type="cofactor">
    <cofactor evidence="1 4">
        <name>pyridoxal 5'-phosphate</name>
        <dbReference type="ChEBI" id="CHEBI:597326"/>
    </cofactor>
</comment>
<dbReference type="InterPro" id="IPR015424">
    <property type="entry name" value="PyrdxlP-dep_Trfase"/>
</dbReference>
<dbReference type="Gene3D" id="3.90.1150.10">
    <property type="entry name" value="Aspartate Aminotransferase, domain 1"/>
    <property type="match status" value="1"/>
</dbReference>
<dbReference type="FunFam" id="3.90.1150.10:FF:000033">
    <property type="entry name" value="Cystathionine gamma-synthase"/>
    <property type="match status" value="1"/>
</dbReference>
<feature type="modified residue" description="N6-(pyridoxal phosphate)lysine" evidence="3">
    <location>
        <position position="201"/>
    </location>
</feature>
<dbReference type="OrthoDB" id="9805807at2"/>
<proteinExistence type="inferred from homology"/>
<organism evidence="5 6">
    <name type="scientific">Alkalidesulfovibrio alkalitolerans DSM 16529</name>
    <dbReference type="NCBI Taxonomy" id="1121439"/>
    <lineage>
        <taxon>Bacteria</taxon>
        <taxon>Pseudomonadati</taxon>
        <taxon>Thermodesulfobacteriota</taxon>
        <taxon>Desulfovibrionia</taxon>
        <taxon>Desulfovibrionales</taxon>
        <taxon>Desulfovibrionaceae</taxon>
        <taxon>Alkalidesulfovibrio</taxon>
    </lineage>
</organism>
<sequence>MRNDSRRPDTLCVHAGSRPDPVTGGLNTPISTSSAHRFPWKNLPEAGYPRYHTLPSQLAPADKLAALEGADVALVTASGLSAIAVTLLAVLGHGDHAVVQRDIYGGTHHLLTAEFPRLGIEFDFADFASEASLRAALRPNTRLIYAETPSNPLLGVVDLAMIAAVGKEIGAVTVCDNTFATPILQKSLALGLDISVHSGTKYLAGHSDLNCGAIAARAAFGERLKEALVNYGPTLNAYDAFLLERGMKTLGLRMERISENAMAVAKWLSRHEQVTKVNYPGLSDHPGHAVAARQMTAFGGMLSFEIAGSEAEARTAVDRLTMIAEAVSLGGVETLICFPRLTSHAKMTAEERHAAGIGDTLLRLSVGIEDKDDIIADLDQALKGS</sequence>
<dbReference type="PANTHER" id="PTHR11808">
    <property type="entry name" value="TRANS-SULFURATION ENZYME FAMILY MEMBER"/>
    <property type="match status" value="1"/>
</dbReference>
<dbReference type="InterPro" id="IPR054542">
    <property type="entry name" value="Cys_met_metab_PP"/>
</dbReference>
<dbReference type="GO" id="GO:0019343">
    <property type="term" value="P:cysteine biosynthetic process via cystathionine"/>
    <property type="evidence" value="ECO:0007669"/>
    <property type="project" value="TreeGrafter"/>
</dbReference>
<dbReference type="PIRSF" id="PIRSF001434">
    <property type="entry name" value="CGS"/>
    <property type="match status" value="1"/>
</dbReference>
<dbReference type="GO" id="GO:0009086">
    <property type="term" value="P:methionine biosynthetic process"/>
    <property type="evidence" value="ECO:0007669"/>
    <property type="project" value="UniProtKB-ARBA"/>
</dbReference>
<keyword evidence="2 3" id="KW-0663">Pyridoxal phosphate</keyword>
<dbReference type="STRING" id="1121439.dsat_1324"/>
<dbReference type="CDD" id="cd00614">
    <property type="entry name" value="CGS_like"/>
    <property type="match status" value="1"/>
</dbReference>
<dbReference type="GO" id="GO:0005737">
    <property type="term" value="C:cytoplasm"/>
    <property type="evidence" value="ECO:0007669"/>
    <property type="project" value="TreeGrafter"/>
</dbReference>
<evidence type="ECO:0000256" key="3">
    <source>
        <dbReference type="PIRSR" id="PIRSR001434-2"/>
    </source>
</evidence>
<dbReference type="InterPro" id="IPR015421">
    <property type="entry name" value="PyrdxlP-dep_Trfase_major"/>
</dbReference>
<dbReference type="GO" id="GO:0004123">
    <property type="term" value="F:cystathionine gamma-lyase activity"/>
    <property type="evidence" value="ECO:0007669"/>
    <property type="project" value="TreeGrafter"/>
</dbReference>
<dbReference type="RefSeq" id="WP_020888021.1">
    <property type="nucleotide sequence ID" value="NZ_ATHI01000031.1"/>
</dbReference>
<evidence type="ECO:0000256" key="2">
    <source>
        <dbReference type="ARBA" id="ARBA00022898"/>
    </source>
</evidence>
<evidence type="ECO:0000313" key="6">
    <source>
        <dbReference type="Proteomes" id="UP000014975"/>
    </source>
</evidence>
<dbReference type="Gene3D" id="3.40.640.10">
    <property type="entry name" value="Type I PLP-dependent aspartate aminotransferase-like (Major domain)"/>
    <property type="match status" value="1"/>
</dbReference>
<dbReference type="GO" id="GO:0019346">
    <property type="term" value="P:transsulfuration"/>
    <property type="evidence" value="ECO:0007669"/>
    <property type="project" value="InterPro"/>
</dbReference>
<comment type="similarity">
    <text evidence="4">Belongs to the trans-sulfuration enzymes family.</text>
</comment>
<comment type="caution">
    <text evidence="5">The sequence shown here is derived from an EMBL/GenBank/DDBJ whole genome shotgun (WGS) entry which is preliminary data.</text>
</comment>
<dbReference type="PATRIC" id="fig|1121439.3.peg.2706"/>
<dbReference type="FunFam" id="3.40.640.10:FF:000046">
    <property type="entry name" value="Cystathionine gamma-lyase"/>
    <property type="match status" value="1"/>
</dbReference>
<dbReference type="EMBL" id="ATHI01000031">
    <property type="protein sequence ID" value="EPR30602.1"/>
    <property type="molecule type" value="Genomic_DNA"/>
</dbReference>
<evidence type="ECO:0000313" key="5">
    <source>
        <dbReference type="EMBL" id="EPR30602.1"/>
    </source>
</evidence>
<keyword evidence="6" id="KW-1185">Reference proteome</keyword>